<dbReference type="PANTHER" id="PTHR40758">
    <property type="entry name" value="CONSERVED PROTEIN"/>
    <property type="match status" value="1"/>
</dbReference>
<evidence type="ECO:0000313" key="2">
    <source>
        <dbReference type="EMBL" id="NMH77605.1"/>
    </source>
</evidence>
<dbReference type="PANTHER" id="PTHR40758:SF1">
    <property type="entry name" value="CONSERVED PROTEIN"/>
    <property type="match status" value="1"/>
</dbReference>
<keyword evidence="3" id="KW-1185">Reference proteome</keyword>
<evidence type="ECO:0000259" key="1">
    <source>
        <dbReference type="Pfam" id="PF11716"/>
    </source>
</evidence>
<dbReference type="Proteomes" id="UP001296706">
    <property type="component" value="Unassembled WGS sequence"/>
</dbReference>
<dbReference type="InterPro" id="IPR017517">
    <property type="entry name" value="Maleyloyr_isom"/>
</dbReference>
<protein>
    <submittedName>
        <fullName evidence="2">Maleylpyruvate isomerase family mycothiol-dependent enzyme</fullName>
    </submittedName>
</protein>
<accession>A0ABX1RDV5</accession>
<name>A0ABX1RDV5_9PSEU</name>
<reference evidence="2 3" key="1">
    <citation type="submission" date="2020-04" db="EMBL/GenBank/DDBJ databases">
        <authorList>
            <person name="Klaysubun C."/>
            <person name="Duangmal K."/>
            <person name="Lipun K."/>
        </authorList>
    </citation>
    <scope>NUCLEOTIDE SEQUENCE [LARGE SCALE GENOMIC DNA]</scope>
    <source>
        <strain evidence="2 3">JCM 11839</strain>
    </source>
</reference>
<dbReference type="InterPro" id="IPR034660">
    <property type="entry name" value="DinB/YfiT-like"/>
</dbReference>
<dbReference type="SUPFAM" id="SSF109854">
    <property type="entry name" value="DinB/YfiT-like putative metalloenzymes"/>
    <property type="match status" value="1"/>
</dbReference>
<dbReference type="NCBIfam" id="TIGR03083">
    <property type="entry name" value="maleylpyruvate isomerase family mycothiol-dependent enzyme"/>
    <property type="match status" value="1"/>
</dbReference>
<proteinExistence type="predicted"/>
<evidence type="ECO:0000313" key="3">
    <source>
        <dbReference type="Proteomes" id="UP001296706"/>
    </source>
</evidence>
<dbReference type="InterPro" id="IPR024344">
    <property type="entry name" value="MDMPI_metal-binding"/>
</dbReference>
<gene>
    <name evidence="2" type="ORF">HF577_10985</name>
</gene>
<sequence length="265" mass="28037">MKITGQRAAYGLATEFDPFRRIEADTLALADAAEGHLASPVPSCPAWSVADLVWHLLEVQHFWGAIVAGRVQDPATVPDPVRPDDAGLVPGLRAGVAGLVESLRGAEPGEPVYTWAARRDAGFVVRHQVQEAAVHRWDAEQATGRESPLDATAATDAVEEFLEVSTPFRTKDAAAVGGTLQLVAVDTGFRWQATEDHEGAARWQRLAGGGADQAGGADGPGADVVVRATASDLLLYLYRRRPAGALDVTGDLAVAERFALRTGTD</sequence>
<dbReference type="EMBL" id="JAAXKY010000027">
    <property type="protein sequence ID" value="NMH77605.1"/>
    <property type="molecule type" value="Genomic_DNA"/>
</dbReference>
<comment type="caution">
    <text evidence="2">The sequence shown here is derived from an EMBL/GenBank/DDBJ whole genome shotgun (WGS) entry which is preliminary data.</text>
</comment>
<dbReference type="GO" id="GO:0016853">
    <property type="term" value="F:isomerase activity"/>
    <property type="evidence" value="ECO:0007669"/>
    <property type="project" value="UniProtKB-KW"/>
</dbReference>
<dbReference type="Pfam" id="PF11716">
    <property type="entry name" value="MDMPI_N"/>
    <property type="match status" value="1"/>
</dbReference>
<dbReference type="RefSeq" id="WP_169395685.1">
    <property type="nucleotide sequence ID" value="NZ_BAAAJH010000004.1"/>
</dbReference>
<keyword evidence="2" id="KW-0413">Isomerase</keyword>
<organism evidence="2 3">
    <name type="scientific">Pseudonocardia xinjiangensis</name>
    <dbReference type="NCBI Taxonomy" id="75289"/>
    <lineage>
        <taxon>Bacteria</taxon>
        <taxon>Bacillati</taxon>
        <taxon>Actinomycetota</taxon>
        <taxon>Actinomycetes</taxon>
        <taxon>Pseudonocardiales</taxon>
        <taxon>Pseudonocardiaceae</taxon>
        <taxon>Pseudonocardia</taxon>
    </lineage>
</organism>
<feature type="domain" description="Mycothiol-dependent maleylpyruvate isomerase metal-binding" evidence="1">
    <location>
        <begin position="22"/>
        <end position="139"/>
    </location>
</feature>